<dbReference type="FunFam" id="2.60.40.150:FF:000006">
    <property type="entry name" value="Synaptotagmin-like 5, isoform CRA_a"/>
    <property type="match status" value="1"/>
</dbReference>
<dbReference type="Pfam" id="PF00168">
    <property type="entry name" value="C2"/>
    <property type="match status" value="2"/>
</dbReference>
<organism evidence="5 6">
    <name type="scientific">Gambusia affinis</name>
    <name type="common">Western mosquitofish</name>
    <name type="synonym">Heterandria affinis</name>
    <dbReference type="NCBI Taxonomy" id="33528"/>
    <lineage>
        <taxon>Eukaryota</taxon>
        <taxon>Metazoa</taxon>
        <taxon>Chordata</taxon>
        <taxon>Craniata</taxon>
        <taxon>Vertebrata</taxon>
        <taxon>Euteleostomi</taxon>
        <taxon>Actinopterygii</taxon>
        <taxon>Neopterygii</taxon>
        <taxon>Teleostei</taxon>
        <taxon>Neoteleostei</taxon>
        <taxon>Acanthomorphata</taxon>
        <taxon>Ovalentaria</taxon>
        <taxon>Atherinomorphae</taxon>
        <taxon>Cyprinodontiformes</taxon>
        <taxon>Poeciliidae</taxon>
        <taxon>Poeciliinae</taxon>
        <taxon>Gambusia</taxon>
    </lineage>
</organism>
<dbReference type="PANTHER" id="PTHR45716:SF5">
    <property type="entry name" value="SYNAPTOTAGMIN-LIKE PROTEIN 2"/>
    <property type="match status" value="1"/>
</dbReference>
<dbReference type="GO" id="GO:0042043">
    <property type="term" value="F:neurexin family protein binding"/>
    <property type="evidence" value="ECO:0007669"/>
    <property type="project" value="TreeGrafter"/>
</dbReference>
<dbReference type="Proteomes" id="UP000250572">
    <property type="component" value="Unassembled WGS sequence"/>
</dbReference>
<dbReference type="Gene3D" id="2.60.40.150">
    <property type="entry name" value="C2 domain"/>
    <property type="match status" value="2"/>
</dbReference>
<evidence type="ECO:0000256" key="2">
    <source>
        <dbReference type="ARBA" id="ARBA00022737"/>
    </source>
</evidence>
<dbReference type="STRING" id="33528.ENSGAFP00000022679"/>
<dbReference type="SUPFAM" id="SSF49562">
    <property type="entry name" value="C2 domain (Calcium/lipid-binding domain, CaLB)"/>
    <property type="match status" value="2"/>
</dbReference>
<dbReference type="GO" id="GO:0006887">
    <property type="term" value="P:exocytosis"/>
    <property type="evidence" value="ECO:0007669"/>
    <property type="project" value="TreeGrafter"/>
</dbReference>
<dbReference type="GO" id="GO:0005886">
    <property type="term" value="C:plasma membrane"/>
    <property type="evidence" value="ECO:0007669"/>
    <property type="project" value="TreeGrafter"/>
</dbReference>
<feature type="non-terminal residue" evidence="5">
    <location>
        <position position="267"/>
    </location>
</feature>
<proteinExistence type="predicted"/>
<keyword evidence="2" id="KW-0677">Repeat</keyword>
<dbReference type="InterPro" id="IPR000008">
    <property type="entry name" value="C2_dom"/>
</dbReference>
<reference evidence="5 6" key="1">
    <citation type="journal article" date="2018" name="G3 (Bethesda)">
        <title>A High-Quality Reference Genome for the Invasive Mosquitofish Gambusia affinis Using a Chicago Library.</title>
        <authorList>
            <person name="Hoffberg S.L."/>
            <person name="Troendle N.J."/>
            <person name="Glenn T.C."/>
            <person name="Mahmud O."/>
            <person name="Louha S."/>
            <person name="Chalopin D."/>
            <person name="Bennetzen J.L."/>
            <person name="Mauricio R."/>
        </authorList>
    </citation>
    <scope>NUCLEOTIDE SEQUENCE [LARGE SCALE GENOMIC DNA]</scope>
    <source>
        <strain evidence="5">NE01/NJP1002.9</strain>
        <tissue evidence="5">Muscle</tissue>
    </source>
</reference>
<dbReference type="GO" id="GO:0070382">
    <property type="term" value="C:exocytic vesicle"/>
    <property type="evidence" value="ECO:0007669"/>
    <property type="project" value="TreeGrafter"/>
</dbReference>
<keyword evidence="3" id="KW-0472">Membrane</keyword>
<keyword evidence="6" id="KW-1185">Reference proteome</keyword>
<gene>
    <name evidence="5" type="ORF">CCH79_00017624</name>
</gene>
<comment type="subcellular location">
    <subcellularLocation>
        <location evidence="1">Membrane</location>
    </subcellularLocation>
</comment>
<sequence length="267" mass="30865">MSSTISTIYPLHMEVQGSIQFAVNYIQKIEEFQVFVVKCSGLAVTETKKTYDLYVKCYLVPDNTRLGKRKTTVKKKTFHPTYNEVLKFKISLEELKEQNLNVSVWHNDLFGRNSFLGDVDLDFSEWDFDNTEINEYALKAKVPAERFGQLPSNLKENAGKMRVALKFVPQTIKGKGNKRAEAGELLIWVKDCKDLPPVRRLIINPFLNTVLPDTSRKNQQKTRVVKRTANPLFNHTMMYDGFRLEDLGEACAEITVWDHNQLQNHFI</sequence>
<name>A0A315UTN1_GAMAF</name>
<accession>A0A315UTN1</accession>
<dbReference type="PANTHER" id="PTHR45716">
    <property type="entry name" value="BITESIZE, ISOFORM I"/>
    <property type="match status" value="1"/>
</dbReference>
<dbReference type="InterPro" id="IPR035892">
    <property type="entry name" value="C2_domain_sf"/>
</dbReference>
<evidence type="ECO:0000256" key="1">
    <source>
        <dbReference type="ARBA" id="ARBA00004370"/>
    </source>
</evidence>
<evidence type="ECO:0000256" key="3">
    <source>
        <dbReference type="ARBA" id="ARBA00023136"/>
    </source>
</evidence>
<feature type="domain" description="C2" evidence="4">
    <location>
        <begin position="157"/>
        <end position="267"/>
    </location>
</feature>
<dbReference type="SMART" id="SM00239">
    <property type="entry name" value="C2"/>
    <property type="match status" value="2"/>
</dbReference>
<evidence type="ECO:0000259" key="4">
    <source>
        <dbReference type="PROSITE" id="PS50004"/>
    </source>
</evidence>
<dbReference type="AlphaFoldDB" id="A0A315UTN1"/>
<dbReference type="EMBL" id="NHOQ01002811">
    <property type="protein sequence ID" value="PWA14600.1"/>
    <property type="molecule type" value="Genomic_DNA"/>
</dbReference>
<comment type="caution">
    <text evidence="5">The sequence shown here is derived from an EMBL/GenBank/DDBJ whole genome shotgun (WGS) entry which is preliminary data.</text>
</comment>
<feature type="domain" description="C2" evidence="4">
    <location>
        <begin position="15"/>
        <end position="137"/>
    </location>
</feature>
<protein>
    <recommendedName>
        <fullName evidence="4">C2 domain-containing protein</fullName>
    </recommendedName>
</protein>
<dbReference type="PROSITE" id="PS50004">
    <property type="entry name" value="C2"/>
    <property type="match status" value="2"/>
</dbReference>
<evidence type="ECO:0000313" key="6">
    <source>
        <dbReference type="Proteomes" id="UP000250572"/>
    </source>
</evidence>
<evidence type="ECO:0000313" key="5">
    <source>
        <dbReference type="EMBL" id="PWA14600.1"/>
    </source>
</evidence>